<evidence type="ECO:0000313" key="3">
    <source>
        <dbReference type="EMBL" id="CAA2963000.1"/>
    </source>
</evidence>
<dbReference type="PRINTS" id="PR00753">
    <property type="entry name" value="ACCSYNTHASE"/>
</dbReference>
<dbReference type="InterPro" id="IPR015421">
    <property type="entry name" value="PyrdxlP-dep_Trfase_major"/>
</dbReference>
<dbReference type="GO" id="GO:0008793">
    <property type="term" value="F:aromatic-amino-acid transaminase activity"/>
    <property type="evidence" value="ECO:0007669"/>
    <property type="project" value="TreeGrafter"/>
</dbReference>
<gene>
    <name evidence="3" type="ORF">OLEA9_A068515</name>
</gene>
<dbReference type="SUPFAM" id="SSF53383">
    <property type="entry name" value="PLP-dependent transferases"/>
    <property type="match status" value="1"/>
</dbReference>
<dbReference type="Gene3D" id="3.40.640.10">
    <property type="entry name" value="Type I PLP-dependent aspartate aminotransferase-like (Major domain)"/>
    <property type="match status" value="1"/>
</dbReference>
<dbReference type="PANTHER" id="PTHR43795:SF46">
    <property type="entry name" value="AMINOTRANSFERASE ACS12-RELATED"/>
    <property type="match status" value="1"/>
</dbReference>
<accession>A0A8S0QD36</accession>
<feature type="domain" description="Aminotransferase class I/classII large" evidence="2">
    <location>
        <begin position="12"/>
        <end position="119"/>
    </location>
</feature>
<protein>
    <submittedName>
        <fullName evidence="3">Probable aminotransferase ACS12</fullName>
    </submittedName>
</protein>
<keyword evidence="1" id="KW-0663">Pyridoxal phosphate</keyword>
<dbReference type="EMBL" id="CACTIH010001806">
    <property type="protein sequence ID" value="CAA2963000.1"/>
    <property type="molecule type" value="Genomic_DNA"/>
</dbReference>
<dbReference type="Gramene" id="OE9A068515T1">
    <property type="protein sequence ID" value="OE9A068515C1"/>
    <property type="gene ID" value="OE9A068515"/>
</dbReference>
<evidence type="ECO:0000256" key="1">
    <source>
        <dbReference type="ARBA" id="ARBA00022898"/>
    </source>
</evidence>
<dbReference type="GO" id="GO:0004069">
    <property type="term" value="F:L-aspartate:2-oxoglutarate aminotransferase activity"/>
    <property type="evidence" value="ECO:0007669"/>
    <property type="project" value="TreeGrafter"/>
</dbReference>
<comment type="caution">
    <text evidence="3">The sequence shown here is derived from an EMBL/GenBank/DDBJ whole genome shotgun (WGS) entry which is preliminary data.</text>
</comment>
<keyword evidence="4" id="KW-1185">Reference proteome</keyword>
<dbReference type="OrthoDB" id="691673at2759"/>
<dbReference type="Pfam" id="PF00155">
    <property type="entry name" value="Aminotran_1_2"/>
    <property type="match status" value="1"/>
</dbReference>
<evidence type="ECO:0000259" key="2">
    <source>
        <dbReference type="Pfam" id="PF00155"/>
    </source>
</evidence>
<name>A0A8S0QD36_OLEEU</name>
<dbReference type="GO" id="GO:0006520">
    <property type="term" value="P:amino acid metabolic process"/>
    <property type="evidence" value="ECO:0007669"/>
    <property type="project" value="TreeGrafter"/>
</dbReference>
<evidence type="ECO:0000313" key="4">
    <source>
        <dbReference type="Proteomes" id="UP000594638"/>
    </source>
</evidence>
<sequence>MLGEGDDDLNIRVIATYQSSDGLMELKVAMTGFMTEVMGRMVSSIPSLTSGATSVLETLSFCSADQGNAFLVPTPYYPGFDRDMRWWTGMKLILVHRCSCDDFTFSIKALDQALSMKKARSKGPWSTHFKIF</sequence>
<proteinExistence type="predicted"/>
<dbReference type="GO" id="GO:0030170">
    <property type="term" value="F:pyridoxal phosphate binding"/>
    <property type="evidence" value="ECO:0007669"/>
    <property type="project" value="InterPro"/>
</dbReference>
<dbReference type="InterPro" id="IPR015424">
    <property type="entry name" value="PyrdxlP-dep_Trfase"/>
</dbReference>
<dbReference type="Proteomes" id="UP000594638">
    <property type="component" value="Unassembled WGS sequence"/>
</dbReference>
<dbReference type="InterPro" id="IPR050478">
    <property type="entry name" value="Ethylene_sulfur-biosynth"/>
</dbReference>
<keyword evidence="3" id="KW-0032">Aminotransferase</keyword>
<keyword evidence="3" id="KW-0808">Transferase</keyword>
<dbReference type="AlphaFoldDB" id="A0A8S0QD36"/>
<dbReference type="PANTHER" id="PTHR43795">
    <property type="entry name" value="BIFUNCTIONAL ASPARTATE AMINOTRANSFERASE AND GLUTAMATE/ASPARTATE-PREPHENATE AMINOTRANSFERASE-RELATED"/>
    <property type="match status" value="1"/>
</dbReference>
<reference evidence="3 4" key="1">
    <citation type="submission" date="2019-12" db="EMBL/GenBank/DDBJ databases">
        <authorList>
            <person name="Alioto T."/>
            <person name="Alioto T."/>
            <person name="Gomez Garrido J."/>
        </authorList>
    </citation>
    <scope>NUCLEOTIDE SEQUENCE [LARGE SCALE GENOMIC DNA]</scope>
</reference>
<organism evidence="3 4">
    <name type="scientific">Olea europaea subsp. europaea</name>
    <dbReference type="NCBI Taxonomy" id="158383"/>
    <lineage>
        <taxon>Eukaryota</taxon>
        <taxon>Viridiplantae</taxon>
        <taxon>Streptophyta</taxon>
        <taxon>Embryophyta</taxon>
        <taxon>Tracheophyta</taxon>
        <taxon>Spermatophyta</taxon>
        <taxon>Magnoliopsida</taxon>
        <taxon>eudicotyledons</taxon>
        <taxon>Gunneridae</taxon>
        <taxon>Pentapetalae</taxon>
        <taxon>asterids</taxon>
        <taxon>lamiids</taxon>
        <taxon>Lamiales</taxon>
        <taxon>Oleaceae</taxon>
        <taxon>Oleeae</taxon>
        <taxon>Olea</taxon>
    </lineage>
</organism>
<dbReference type="InterPro" id="IPR004839">
    <property type="entry name" value="Aminotransferase_I/II_large"/>
</dbReference>